<name>A0A4Q7M3P5_9MICO</name>
<evidence type="ECO:0000256" key="3">
    <source>
        <dbReference type="ARBA" id="ARBA00022741"/>
    </source>
</evidence>
<gene>
    <name evidence="5" type="primary">fbiD</name>
    <name evidence="6" type="ORF">EV386_2483</name>
</gene>
<dbReference type="HAMAP" id="MF_02114">
    <property type="entry name" value="CofC"/>
    <property type="match status" value="1"/>
</dbReference>
<dbReference type="EMBL" id="SGWX01000001">
    <property type="protein sequence ID" value="RZS62164.1"/>
    <property type="molecule type" value="Genomic_DNA"/>
</dbReference>
<feature type="binding site" evidence="5">
    <location>
        <position position="183"/>
    </location>
    <ligand>
        <name>phosphoenolpyruvate</name>
        <dbReference type="ChEBI" id="CHEBI:58702"/>
    </ligand>
</feature>
<keyword evidence="4 5" id="KW-0342">GTP-binding</keyword>
<organism evidence="6 7">
    <name type="scientific">Xylanimonas ulmi</name>
    <dbReference type="NCBI Taxonomy" id="228973"/>
    <lineage>
        <taxon>Bacteria</taxon>
        <taxon>Bacillati</taxon>
        <taxon>Actinomycetota</taxon>
        <taxon>Actinomycetes</taxon>
        <taxon>Micrococcales</taxon>
        <taxon>Promicromonosporaceae</taxon>
        <taxon>Xylanimonas</taxon>
    </lineage>
</organism>
<proteinExistence type="inferred from homology"/>
<dbReference type="Proteomes" id="UP000293852">
    <property type="component" value="Unassembled WGS sequence"/>
</dbReference>
<feature type="binding site" evidence="5">
    <location>
        <position position="180"/>
    </location>
    <ligand>
        <name>phosphoenolpyruvate</name>
        <dbReference type="ChEBI" id="CHEBI:58702"/>
    </ligand>
</feature>
<evidence type="ECO:0000256" key="2">
    <source>
        <dbReference type="ARBA" id="ARBA00022695"/>
    </source>
</evidence>
<keyword evidence="3 5" id="KW-0547">Nucleotide-binding</keyword>
<comment type="pathway">
    <text evidence="5">Cofactor biosynthesis; coenzyme F420 biosynthesis.</text>
</comment>
<keyword evidence="2 5" id="KW-0548">Nucleotidyltransferase</keyword>
<protein>
    <recommendedName>
        <fullName evidence="5">Phosphoenolpyruvate guanylyltransferase</fullName>
        <shortName evidence="5">PEP guanylyltransferase</shortName>
        <ecNumber evidence="5">2.7.7.105</ecNumber>
    </recommendedName>
</protein>
<accession>A0A4Q7M3P5</accession>
<evidence type="ECO:0000313" key="7">
    <source>
        <dbReference type="Proteomes" id="UP000293852"/>
    </source>
</evidence>
<evidence type="ECO:0000256" key="5">
    <source>
        <dbReference type="HAMAP-Rule" id="MF_02114"/>
    </source>
</evidence>
<dbReference type="UniPathway" id="UPA00071"/>
<keyword evidence="7" id="KW-1185">Reference proteome</keyword>
<feature type="binding site" evidence="5">
    <location>
        <position position="164"/>
    </location>
    <ligand>
        <name>phosphoenolpyruvate</name>
        <dbReference type="ChEBI" id="CHEBI:58702"/>
    </ligand>
</feature>
<dbReference type="GO" id="GO:0043814">
    <property type="term" value="F:phospholactate guanylyltransferase activity"/>
    <property type="evidence" value="ECO:0007669"/>
    <property type="project" value="InterPro"/>
</dbReference>
<dbReference type="Gene3D" id="3.90.550.10">
    <property type="entry name" value="Spore Coat Polysaccharide Biosynthesis Protein SpsA, Chain A"/>
    <property type="match status" value="1"/>
</dbReference>
<evidence type="ECO:0000256" key="4">
    <source>
        <dbReference type="ARBA" id="ARBA00023134"/>
    </source>
</evidence>
<dbReference type="InterPro" id="IPR002835">
    <property type="entry name" value="CofC"/>
</dbReference>
<dbReference type="NCBIfam" id="TIGR03552">
    <property type="entry name" value="F420_cofC"/>
    <property type="match status" value="1"/>
</dbReference>
<evidence type="ECO:0000256" key="1">
    <source>
        <dbReference type="ARBA" id="ARBA00022679"/>
    </source>
</evidence>
<comment type="function">
    <text evidence="5">Guanylyltransferase that catalyzes the activation of phosphoenolpyruvate (PEP) as enolpyruvoyl-2-diphospho-5'-guanosine, via the condensation of PEP with GTP. It is involved in the biosynthesis of coenzyme F420, a hydride carrier cofactor.</text>
</comment>
<comment type="catalytic activity">
    <reaction evidence="5">
        <text>phosphoenolpyruvate + GTP + H(+) = enolpyruvoyl-2-diphospho-5'-guanosine + diphosphate</text>
        <dbReference type="Rhea" id="RHEA:30519"/>
        <dbReference type="ChEBI" id="CHEBI:15378"/>
        <dbReference type="ChEBI" id="CHEBI:33019"/>
        <dbReference type="ChEBI" id="CHEBI:37565"/>
        <dbReference type="ChEBI" id="CHEBI:58702"/>
        <dbReference type="ChEBI" id="CHEBI:143701"/>
        <dbReference type="EC" id="2.7.7.105"/>
    </reaction>
</comment>
<keyword evidence="1 5" id="KW-0808">Transferase</keyword>
<dbReference type="RefSeq" id="WP_130415402.1">
    <property type="nucleotide sequence ID" value="NZ_SGWX01000001.1"/>
</dbReference>
<dbReference type="PANTHER" id="PTHR40392:SF1">
    <property type="entry name" value="2-PHOSPHO-L-LACTATE GUANYLYLTRANSFERASE"/>
    <property type="match status" value="1"/>
</dbReference>
<dbReference type="AlphaFoldDB" id="A0A4Q7M3P5"/>
<dbReference type="SUPFAM" id="SSF53448">
    <property type="entry name" value="Nucleotide-diphospho-sugar transferases"/>
    <property type="match status" value="1"/>
</dbReference>
<dbReference type="EC" id="2.7.7.105" evidence="5"/>
<dbReference type="GO" id="GO:0052645">
    <property type="term" value="P:F420-0 metabolic process"/>
    <property type="evidence" value="ECO:0007669"/>
    <property type="project" value="UniProtKB-UniRule"/>
</dbReference>
<dbReference type="InterPro" id="IPR029044">
    <property type="entry name" value="Nucleotide-diphossugar_trans"/>
</dbReference>
<sequence length="229" mass="23310">MTAPAAPVVAVVPLRDGVSGKSRLATALAPAQRRRLIVTLARHVVATLTTDGLVSRVVVVTADPPFAAQALAGLDTGRVPVAVLPQPETQPGLNAALDLARERIRRESPGATLLVAHADLPSLTSDDVAAVLAAARDGARDGVGDGARAGAGVAIATDRHDAGTNLLALPADAPFDFQFGVGSRAAHEAQAARHGLRAVVVRRPGAAADLDTIDDWDGLPATTRARLAG</sequence>
<dbReference type="Pfam" id="PF01983">
    <property type="entry name" value="CofC"/>
    <property type="match status" value="1"/>
</dbReference>
<reference evidence="6 7" key="1">
    <citation type="submission" date="2019-02" db="EMBL/GenBank/DDBJ databases">
        <title>Sequencing the genomes of 1000 actinobacteria strains.</title>
        <authorList>
            <person name="Klenk H.-P."/>
        </authorList>
    </citation>
    <scope>NUCLEOTIDE SEQUENCE [LARGE SCALE GENOMIC DNA]</scope>
    <source>
        <strain evidence="6 7">DSM 16932</strain>
    </source>
</reference>
<dbReference type="OrthoDB" id="5144578at2"/>
<evidence type="ECO:0000313" key="6">
    <source>
        <dbReference type="EMBL" id="RZS62164.1"/>
    </source>
</evidence>
<dbReference type="GO" id="GO:0005525">
    <property type="term" value="F:GTP binding"/>
    <property type="evidence" value="ECO:0007669"/>
    <property type="project" value="UniProtKB-KW"/>
</dbReference>
<comment type="similarity">
    <text evidence="5">Belongs to the CofC family.</text>
</comment>
<dbReference type="PANTHER" id="PTHR40392">
    <property type="entry name" value="2-PHOSPHO-L-LACTATE GUANYLYLTRANSFERASE"/>
    <property type="match status" value="1"/>
</dbReference>
<comment type="caution">
    <text evidence="6">The sequence shown here is derived from an EMBL/GenBank/DDBJ whole genome shotgun (WGS) entry which is preliminary data.</text>
</comment>